<reference evidence="2" key="2">
    <citation type="submission" date="2013-04" db="EMBL/GenBank/DDBJ databases">
        <title>Genomic mechanisms accounting for the adaptation to parasitism in nematode-trapping fungi.</title>
        <authorList>
            <person name="Ahren D.G."/>
        </authorList>
    </citation>
    <scope>NUCLEOTIDE SEQUENCE [LARGE SCALE GENOMIC DNA]</scope>
    <source>
        <strain evidence="2">CBS 200.50</strain>
    </source>
</reference>
<proteinExistence type="predicted"/>
<sequence>MNTADFENNPRRVLNHLNNSLVKLNVSWRIVFETIMRSMEEWSEAVTPNAVQELKQKAREFAAACQRPGFAQYFKDNDKRSFRSRLEHVYVMSQYQDDGKPKYGNNEPLLLLNVPHVPKKVCKARWQIAETLRRLNSLEKLIFNCCKDFRSPSEADQGTSQMNSQADVHSYANWPAYTKEYHINLTLETVLFARYAISRYRRYIQDVIIPRLAELKSICVDLEDLYRRHVPPRYQTSKYCTDGYSALV</sequence>
<gene>
    <name evidence="1" type="ORF">H072_6789</name>
</gene>
<evidence type="ECO:0000313" key="1">
    <source>
        <dbReference type="EMBL" id="EPS39454.1"/>
    </source>
</evidence>
<organism evidence="1 2">
    <name type="scientific">Dactylellina haptotyla (strain CBS 200.50)</name>
    <name type="common">Nematode-trapping fungus</name>
    <name type="synonym">Monacrosporium haptotylum</name>
    <dbReference type="NCBI Taxonomy" id="1284197"/>
    <lineage>
        <taxon>Eukaryota</taxon>
        <taxon>Fungi</taxon>
        <taxon>Dikarya</taxon>
        <taxon>Ascomycota</taxon>
        <taxon>Pezizomycotina</taxon>
        <taxon>Orbiliomycetes</taxon>
        <taxon>Orbiliales</taxon>
        <taxon>Orbiliaceae</taxon>
        <taxon>Dactylellina</taxon>
    </lineage>
</organism>
<dbReference type="Proteomes" id="UP000015100">
    <property type="component" value="Unassembled WGS sequence"/>
</dbReference>
<dbReference type="HOGENOM" id="CLU_1120150_0_0_1"/>
<protein>
    <submittedName>
        <fullName evidence="1">Uncharacterized protein</fullName>
    </submittedName>
</protein>
<name>S8A9B5_DACHA</name>
<comment type="caution">
    <text evidence="1">The sequence shown here is derived from an EMBL/GenBank/DDBJ whole genome shotgun (WGS) entry which is preliminary data.</text>
</comment>
<accession>S8A9B5</accession>
<evidence type="ECO:0000313" key="2">
    <source>
        <dbReference type="Proteomes" id="UP000015100"/>
    </source>
</evidence>
<dbReference type="EMBL" id="AQGS01000471">
    <property type="protein sequence ID" value="EPS39454.1"/>
    <property type="molecule type" value="Genomic_DNA"/>
</dbReference>
<keyword evidence="2" id="KW-1185">Reference proteome</keyword>
<dbReference type="AlphaFoldDB" id="S8A9B5"/>
<reference evidence="1 2" key="1">
    <citation type="journal article" date="2013" name="PLoS Genet.">
        <title>Genomic mechanisms accounting for the adaptation to parasitism in nematode-trapping fungi.</title>
        <authorList>
            <person name="Meerupati T."/>
            <person name="Andersson K.M."/>
            <person name="Friman E."/>
            <person name="Kumar D."/>
            <person name="Tunlid A."/>
            <person name="Ahren D."/>
        </authorList>
    </citation>
    <scope>NUCLEOTIDE SEQUENCE [LARGE SCALE GENOMIC DNA]</scope>
    <source>
        <strain evidence="1 2">CBS 200.50</strain>
    </source>
</reference>